<keyword evidence="3 5" id="KW-0863">Zinc-finger</keyword>
<dbReference type="Pfam" id="PF00096">
    <property type="entry name" value="zf-C2H2"/>
    <property type="match status" value="3"/>
</dbReference>
<protein>
    <recommendedName>
        <fullName evidence="6">C2H2-type domain-containing protein</fullName>
    </recommendedName>
</protein>
<dbReference type="Proteomes" id="UP001054945">
    <property type="component" value="Unassembled WGS sequence"/>
</dbReference>
<dbReference type="InterPro" id="IPR013087">
    <property type="entry name" value="Znf_C2H2_type"/>
</dbReference>
<feature type="domain" description="C2H2-type" evidence="6">
    <location>
        <begin position="64"/>
        <end position="91"/>
    </location>
</feature>
<dbReference type="PROSITE" id="PS00028">
    <property type="entry name" value="ZINC_FINGER_C2H2_1"/>
    <property type="match status" value="6"/>
</dbReference>
<dbReference type="Pfam" id="PF12874">
    <property type="entry name" value="zf-met"/>
    <property type="match status" value="1"/>
</dbReference>
<feature type="domain" description="C2H2-type" evidence="6">
    <location>
        <begin position="121"/>
        <end position="143"/>
    </location>
</feature>
<accession>A0AAV4QKD6</accession>
<dbReference type="Pfam" id="PF13912">
    <property type="entry name" value="zf-C2H2_6"/>
    <property type="match status" value="1"/>
</dbReference>
<dbReference type="Gene3D" id="3.30.160.60">
    <property type="entry name" value="Classic Zinc Finger"/>
    <property type="match status" value="3"/>
</dbReference>
<dbReference type="PANTHER" id="PTHR24379:SF127">
    <property type="entry name" value="BLOODY FINGERS-RELATED"/>
    <property type="match status" value="1"/>
</dbReference>
<evidence type="ECO:0000256" key="5">
    <source>
        <dbReference type="PROSITE-ProRule" id="PRU00042"/>
    </source>
</evidence>
<reference evidence="7 8" key="1">
    <citation type="submission" date="2021-06" db="EMBL/GenBank/DDBJ databases">
        <title>Caerostris extrusa draft genome.</title>
        <authorList>
            <person name="Kono N."/>
            <person name="Arakawa K."/>
        </authorList>
    </citation>
    <scope>NUCLEOTIDE SEQUENCE [LARGE SCALE GENOMIC DNA]</scope>
</reference>
<feature type="domain" description="C2H2-type" evidence="6">
    <location>
        <begin position="6"/>
        <end position="29"/>
    </location>
</feature>
<gene>
    <name evidence="7" type="ORF">CEXT_552431</name>
</gene>
<evidence type="ECO:0000313" key="7">
    <source>
        <dbReference type="EMBL" id="GIY09314.1"/>
    </source>
</evidence>
<proteinExistence type="predicted"/>
<keyword evidence="8" id="KW-1185">Reference proteome</keyword>
<dbReference type="EMBL" id="BPLR01006360">
    <property type="protein sequence ID" value="GIY09314.1"/>
    <property type="molecule type" value="Genomic_DNA"/>
</dbReference>
<organism evidence="7 8">
    <name type="scientific">Caerostris extrusa</name>
    <name type="common">Bark spider</name>
    <name type="synonym">Caerostris bankana</name>
    <dbReference type="NCBI Taxonomy" id="172846"/>
    <lineage>
        <taxon>Eukaryota</taxon>
        <taxon>Metazoa</taxon>
        <taxon>Ecdysozoa</taxon>
        <taxon>Arthropoda</taxon>
        <taxon>Chelicerata</taxon>
        <taxon>Arachnida</taxon>
        <taxon>Araneae</taxon>
        <taxon>Araneomorphae</taxon>
        <taxon>Entelegynae</taxon>
        <taxon>Araneoidea</taxon>
        <taxon>Araneidae</taxon>
        <taxon>Caerostris</taxon>
    </lineage>
</organism>
<dbReference type="InterPro" id="IPR036236">
    <property type="entry name" value="Znf_C2H2_sf"/>
</dbReference>
<dbReference type="PROSITE" id="PS50157">
    <property type="entry name" value="ZINC_FINGER_C2H2_2"/>
    <property type="match status" value="6"/>
</dbReference>
<evidence type="ECO:0000259" key="6">
    <source>
        <dbReference type="PROSITE" id="PS50157"/>
    </source>
</evidence>
<feature type="domain" description="C2H2-type" evidence="6">
    <location>
        <begin position="35"/>
        <end position="62"/>
    </location>
</feature>
<dbReference type="SUPFAM" id="SSF57667">
    <property type="entry name" value="beta-beta-alpha zinc fingers"/>
    <property type="match status" value="3"/>
</dbReference>
<dbReference type="GO" id="GO:0000977">
    <property type="term" value="F:RNA polymerase II transcription regulatory region sequence-specific DNA binding"/>
    <property type="evidence" value="ECO:0007669"/>
    <property type="project" value="TreeGrafter"/>
</dbReference>
<dbReference type="SMART" id="SM00355">
    <property type="entry name" value="ZnF_C2H2"/>
    <property type="match status" value="7"/>
</dbReference>
<feature type="domain" description="C2H2-type" evidence="6">
    <location>
        <begin position="172"/>
        <end position="199"/>
    </location>
</feature>
<keyword evidence="4" id="KW-0862">Zinc</keyword>
<name>A0AAV4QKD6_CAEEX</name>
<dbReference type="GO" id="GO:0000981">
    <property type="term" value="F:DNA-binding transcription factor activity, RNA polymerase II-specific"/>
    <property type="evidence" value="ECO:0007669"/>
    <property type="project" value="TreeGrafter"/>
</dbReference>
<evidence type="ECO:0000256" key="3">
    <source>
        <dbReference type="ARBA" id="ARBA00022771"/>
    </source>
</evidence>
<keyword evidence="1" id="KW-0479">Metal-binding</keyword>
<evidence type="ECO:0000256" key="4">
    <source>
        <dbReference type="ARBA" id="ARBA00022833"/>
    </source>
</evidence>
<evidence type="ECO:0000256" key="2">
    <source>
        <dbReference type="ARBA" id="ARBA00022737"/>
    </source>
</evidence>
<dbReference type="AlphaFoldDB" id="A0AAV4QKD6"/>
<dbReference type="PANTHER" id="PTHR24379">
    <property type="entry name" value="KRAB AND ZINC FINGER DOMAIN-CONTAINING"/>
    <property type="match status" value="1"/>
</dbReference>
<comment type="caution">
    <text evidence="7">The sequence shown here is derived from an EMBL/GenBank/DDBJ whole genome shotgun (WGS) entry which is preliminary data.</text>
</comment>
<evidence type="ECO:0000313" key="8">
    <source>
        <dbReference type="Proteomes" id="UP001054945"/>
    </source>
</evidence>
<dbReference type="GO" id="GO:0008270">
    <property type="term" value="F:zinc ion binding"/>
    <property type="evidence" value="ECO:0007669"/>
    <property type="project" value="UniProtKB-KW"/>
</dbReference>
<feature type="domain" description="C2H2-type" evidence="6">
    <location>
        <begin position="93"/>
        <end position="120"/>
    </location>
</feature>
<keyword evidence="2" id="KW-0677">Repeat</keyword>
<sequence>MEETIFNCVLCDATFPTRDKLTHHYANHTPRIRFHVCDMCNKGFYTQGHLDSHAKQHSSHNQLFVCKICGKSYNDEGVFKRHCNLHTKIQEMFTCDKCGKSFSEKLFFEVHELTHVGKKPFKCEICTKIFFEESAYLRHRDSHKLDLNRCNICSKEFNAVKLEQHEKTHQSLTCGLCCAVFSDQTSYINHSMVHKNRKESPRQSKVNICSICHKEFKSYKRI</sequence>
<evidence type="ECO:0000256" key="1">
    <source>
        <dbReference type="ARBA" id="ARBA00022723"/>
    </source>
</evidence>
<dbReference type="GO" id="GO:0005634">
    <property type="term" value="C:nucleus"/>
    <property type="evidence" value="ECO:0007669"/>
    <property type="project" value="TreeGrafter"/>
</dbReference>